<keyword evidence="2" id="KW-1185">Reference proteome</keyword>
<reference evidence="1 2" key="1">
    <citation type="submission" date="2013-11" db="EMBL/GenBank/DDBJ databases">
        <title>Opisthorchis viverrini - life in the bile duct.</title>
        <authorList>
            <person name="Young N.D."/>
            <person name="Nagarajan N."/>
            <person name="Lin S.J."/>
            <person name="Korhonen P.K."/>
            <person name="Jex A.R."/>
            <person name="Hall R.S."/>
            <person name="Safavi-Hemami H."/>
            <person name="Kaewkong W."/>
            <person name="Bertrand D."/>
            <person name="Gao S."/>
            <person name="Seet Q."/>
            <person name="Wongkham S."/>
            <person name="Teh B.T."/>
            <person name="Wongkham C."/>
            <person name="Intapan P.M."/>
            <person name="Maleewong W."/>
            <person name="Yang X."/>
            <person name="Hu M."/>
            <person name="Wang Z."/>
            <person name="Hofmann A."/>
            <person name="Sternberg P.W."/>
            <person name="Tan P."/>
            <person name="Wang J."/>
            <person name="Gasser R.B."/>
        </authorList>
    </citation>
    <scope>NUCLEOTIDE SEQUENCE [LARGE SCALE GENOMIC DNA]</scope>
</reference>
<dbReference type="Proteomes" id="UP000054324">
    <property type="component" value="Unassembled WGS sequence"/>
</dbReference>
<protein>
    <submittedName>
        <fullName evidence="1">Uncharacterized protein</fullName>
    </submittedName>
</protein>
<organism evidence="1 2">
    <name type="scientific">Opisthorchis viverrini</name>
    <name type="common">Southeast Asian liver fluke</name>
    <dbReference type="NCBI Taxonomy" id="6198"/>
    <lineage>
        <taxon>Eukaryota</taxon>
        <taxon>Metazoa</taxon>
        <taxon>Spiralia</taxon>
        <taxon>Lophotrochozoa</taxon>
        <taxon>Platyhelminthes</taxon>
        <taxon>Trematoda</taxon>
        <taxon>Digenea</taxon>
        <taxon>Opisthorchiida</taxon>
        <taxon>Opisthorchiata</taxon>
        <taxon>Opisthorchiidae</taxon>
        <taxon>Opisthorchis</taxon>
    </lineage>
</organism>
<dbReference type="RefSeq" id="XP_009165946.1">
    <property type="nucleotide sequence ID" value="XM_009167682.1"/>
</dbReference>
<gene>
    <name evidence="1" type="ORF">T265_03249</name>
</gene>
<sequence>MSMHYQCSAAKQLTAPKNYPDMSPSILRCLGEVANQALPGEQIYRRNASTVREIFCDEGFQIRNATIQPVRLLGSAEAVLALAWGRVEDGAREIEASAVICVQLPALIYAPRKATSPAIPRDGRCDVEALLAVIIAVVDDELAVEPEDVFSKDFKSFFAKCSNCTQIAANQLQKLDWIFEQCKDTYGDFTKLLNSLKS</sequence>
<dbReference type="OrthoDB" id="10517745at2759"/>
<evidence type="ECO:0000313" key="2">
    <source>
        <dbReference type="Proteomes" id="UP000054324"/>
    </source>
</evidence>
<dbReference type="EMBL" id="KL596663">
    <property type="protein sequence ID" value="KER30301.1"/>
    <property type="molecule type" value="Genomic_DNA"/>
</dbReference>
<dbReference type="KEGG" id="ovi:T265_03249"/>
<proteinExistence type="predicted"/>
<name>A0A074ZT62_OPIVI</name>
<evidence type="ECO:0000313" key="1">
    <source>
        <dbReference type="EMBL" id="KER30301.1"/>
    </source>
</evidence>
<dbReference type="AlphaFoldDB" id="A0A074ZT62"/>
<dbReference type="GeneID" id="20317436"/>
<accession>A0A074ZT62</accession>
<dbReference type="CTD" id="20317436"/>